<dbReference type="EMBL" id="QJKJ01013288">
    <property type="protein sequence ID" value="RDX66752.1"/>
    <property type="molecule type" value="Genomic_DNA"/>
</dbReference>
<evidence type="ECO:0000313" key="2">
    <source>
        <dbReference type="Proteomes" id="UP000257109"/>
    </source>
</evidence>
<accession>A0A371EL10</accession>
<name>A0A371EL10_MUCPR</name>
<dbReference type="OrthoDB" id="695883at2759"/>
<dbReference type="Proteomes" id="UP000257109">
    <property type="component" value="Unassembled WGS sequence"/>
</dbReference>
<comment type="caution">
    <text evidence="1">The sequence shown here is derived from an EMBL/GenBank/DDBJ whole genome shotgun (WGS) entry which is preliminary data.</text>
</comment>
<gene>
    <name evidence="1" type="ORF">CR513_54450</name>
</gene>
<sequence>MTEDKVVILEPNELLDLVGSSRLDNRIIYSGISFISTIIAIKTLISIKETLKDKNWVQAMKEEMKVLEKNSTWEIVDKPKDKKISQGDHNLYIKHSPDGTLTLLLVYIDDMIIISDDEIGKLTLKEKLATQFEMKELGRKYVLDLLKEIGKLGCKTLGVPIEQNHQIRQYIAYAVGVVSQFMHDPRERHLQAARLGKGLLFRKEGTMFMEIYANVDYAGLVVDRRSTFRYYMFLRGNLVTWRRKKQNVVV</sequence>
<protein>
    <submittedName>
        <fullName evidence="1">Mitochondrial protein</fullName>
    </submittedName>
</protein>
<feature type="non-terminal residue" evidence="1">
    <location>
        <position position="1"/>
    </location>
</feature>
<dbReference type="AlphaFoldDB" id="A0A371EL10"/>
<organism evidence="1 2">
    <name type="scientific">Mucuna pruriens</name>
    <name type="common">Velvet bean</name>
    <name type="synonym">Dolichos pruriens</name>
    <dbReference type="NCBI Taxonomy" id="157652"/>
    <lineage>
        <taxon>Eukaryota</taxon>
        <taxon>Viridiplantae</taxon>
        <taxon>Streptophyta</taxon>
        <taxon>Embryophyta</taxon>
        <taxon>Tracheophyta</taxon>
        <taxon>Spermatophyta</taxon>
        <taxon>Magnoliopsida</taxon>
        <taxon>eudicotyledons</taxon>
        <taxon>Gunneridae</taxon>
        <taxon>Pentapetalae</taxon>
        <taxon>rosids</taxon>
        <taxon>fabids</taxon>
        <taxon>Fabales</taxon>
        <taxon>Fabaceae</taxon>
        <taxon>Papilionoideae</taxon>
        <taxon>50 kb inversion clade</taxon>
        <taxon>NPAAA clade</taxon>
        <taxon>indigoferoid/millettioid clade</taxon>
        <taxon>Phaseoleae</taxon>
        <taxon>Mucuna</taxon>
    </lineage>
</organism>
<dbReference type="PANTHER" id="PTHR11439">
    <property type="entry name" value="GAG-POL-RELATED RETROTRANSPOSON"/>
    <property type="match status" value="1"/>
</dbReference>
<evidence type="ECO:0000313" key="1">
    <source>
        <dbReference type="EMBL" id="RDX66752.1"/>
    </source>
</evidence>
<reference evidence="1" key="1">
    <citation type="submission" date="2018-05" db="EMBL/GenBank/DDBJ databases">
        <title>Draft genome of Mucuna pruriens seed.</title>
        <authorList>
            <person name="Nnadi N.E."/>
            <person name="Vos R."/>
            <person name="Hasami M.H."/>
            <person name="Devisetty U.K."/>
            <person name="Aguiy J.C."/>
        </authorList>
    </citation>
    <scope>NUCLEOTIDE SEQUENCE [LARGE SCALE GENOMIC DNA]</scope>
    <source>
        <strain evidence="1">JCA_2017</strain>
    </source>
</reference>
<dbReference type="PANTHER" id="PTHR11439:SF470">
    <property type="entry name" value="CYSTEINE-RICH RLK (RECEPTOR-LIKE PROTEIN KINASE) 8"/>
    <property type="match status" value="1"/>
</dbReference>
<keyword evidence="2" id="KW-1185">Reference proteome</keyword>
<proteinExistence type="predicted"/>